<reference evidence="3 4" key="1">
    <citation type="journal article" date="2015" name="Genome Biol. Evol.">
        <title>Phylogenomic analyses indicate that early fungi evolved digesting cell walls of algal ancestors of land plants.</title>
        <authorList>
            <person name="Chang Y."/>
            <person name="Wang S."/>
            <person name="Sekimoto S."/>
            <person name="Aerts A.L."/>
            <person name="Choi C."/>
            <person name="Clum A."/>
            <person name="LaButti K.M."/>
            <person name="Lindquist E.A."/>
            <person name="Yee Ngan C."/>
            <person name="Ohm R.A."/>
            <person name="Salamov A.A."/>
            <person name="Grigoriev I.V."/>
            <person name="Spatafora J.W."/>
            <person name="Berbee M.L."/>
        </authorList>
    </citation>
    <scope>NUCLEOTIDE SEQUENCE [LARGE SCALE GENOMIC DNA]</scope>
    <source>
        <strain evidence="3 4">NRRL 1564</strain>
    </source>
</reference>
<sequence>MKLLGYTALGMQLLINVAGVHAFSPEPIQHVSIESSATASGKANEPSTVVNVAEHTCPECVVQLIMSAENNIPDGEEMFHQLANELARLVDEAAATLDRPLDKVYKDVEAFIRARGGGLRSQPHFDSRTWIGSQHSEGSWRFFDRMLKLLRQFISAYVTAVAENGLSPDTTSTSPVLTNTAETPDISVTTTSPPSSINTETLTADKKQATTNSLSSSRKNRSRSESNNTSNGDSDEDEYDEDEDDDSDDGK</sequence>
<dbReference type="AlphaFoldDB" id="A0A2G5BKP3"/>
<feature type="chain" id="PRO_5013680266" evidence="2">
    <location>
        <begin position="23"/>
        <end position="251"/>
    </location>
</feature>
<accession>A0A2G5BKP3</accession>
<dbReference type="Proteomes" id="UP000242474">
    <property type="component" value="Unassembled WGS sequence"/>
</dbReference>
<name>A0A2G5BKP3_COERN</name>
<feature type="compositionally biased region" description="Acidic residues" evidence="1">
    <location>
        <begin position="233"/>
        <end position="251"/>
    </location>
</feature>
<feature type="region of interest" description="Disordered" evidence="1">
    <location>
        <begin position="165"/>
        <end position="251"/>
    </location>
</feature>
<gene>
    <name evidence="3" type="ORF">COEREDRAFT_5372</name>
</gene>
<protein>
    <submittedName>
        <fullName evidence="3">Uncharacterized protein</fullName>
    </submittedName>
</protein>
<proteinExistence type="predicted"/>
<evidence type="ECO:0000256" key="1">
    <source>
        <dbReference type="SAM" id="MobiDB-lite"/>
    </source>
</evidence>
<evidence type="ECO:0000313" key="4">
    <source>
        <dbReference type="Proteomes" id="UP000242474"/>
    </source>
</evidence>
<feature type="compositionally biased region" description="Low complexity" evidence="1">
    <location>
        <begin position="183"/>
        <end position="201"/>
    </location>
</feature>
<feature type="compositionally biased region" description="Polar residues" evidence="1">
    <location>
        <begin position="167"/>
        <end position="182"/>
    </location>
</feature>
<keyword evidence="2" id="KW-0732">Signal</keyword>
<feature type="signal peptide" evidence="2">
    <location>
        <begin position="1"/>
        <end position="22"/>
    </location>
</feature>
<dbReference type="OrthoDB" id="5591714at2759"/>
<dbReference type="EMBL" id="KZ303486">
    <property type="protein sequence ID" value="PIA19542.1"/>
    <property type="molecule type" value="Genomic_DNA"/>
</dbReference>
<organism evidence="3 4">
    <name type="scientific">Coemansia reversa (strain ATCC 12441 / NRRL 1564)</name>
    <dbReference type="NCBI Taxonomy" id="763665"/>
    <lineage>
        <taxon>Eukaryota</taxon>
        <taxon>Fungi</taxon>
        <taxon>Fungi incertae sedis</taxon>
        <taxon>Zoopagomycota</taxon>
        <taxon>Kickxellomycotina</taxon>
        <taxon>Kickxellomycetes</taxon>
        <taxon>Kickxellales</taxon>
        <taxon>Kickxellaceae</taxon>
        <taxon>Coemansia</taxon>
    </lineage>
</organism>
<evidence type="ECO:0000256" key="2">
    <source>
        <dbReference type="SAM" id="SignalP"/>
    </source>
</evidence>
<keyword evidence="4" id="KW-1185">Reference proteome</keyword>
<evidence type="ECO:0000313" key="3">
    <source>
        <dbReference type="EMBL" id="PIA19542.1"/>
    </source>
</evidence>